<dbReference type="InterPro" id="IPR046358">
    <property type="entry name" value="Flagellin_C"/>
</dbReference>
<dbReference type="Pfam" id="PF00669">
    <property type="entry name" value="Flagellin_N"/>
    <property type="match status" value="1"/>
</dbReference>
<evidence type="ECO:0000313" key="8">
    <source>
        <dbReference type="Proteomes" id="UP000219636"/>
    </source>
</evidence>
<dbReference type="Gene3D" id="3.30.70.2120">
    <property type="match status" value="1"/>
</dbReference>
<proteinExistence type="inferred from homology"/>
<evidence type="ECO:0000256" key="3">
    <source>
        <dbReference type="ARBA" id="ARBA00023143"/>
    </source>
</evidence>
<gene>
    <name evidence="7" type="ORF">SAMN05880501_101257</name>
</gene>
<dbReference type="SUPFAM" id="SSF64518">
    <property type="entry name" value="Phase 1 flagellin"/>
    <property type="match status" value="1"/>
</dbReference>
<dbReference type="GO" id="GO:0005198">
    <property type="term" value="F:structural molecule activity"/>
    <property type="evidence" value="ECO:0007669"/>
    <property type="project" value="UniProtKB-UniRule"/>
</dbReference>
<dbReference type="Proteomes" id="UP000219636">
    <property type="component" value="Unassembled WGS sequence"/>
</dbReference>
<keyword evidence="7" id="KW-0966">Cell projection</keyword>
<dbReference type="PANTHER" id="PTHR42792">
    <property type="entry name" value="FLAGELLIN"/>
    <property type="match status" value="1"/>
</dbReference>
<protein>
    <recommendedName>
        <fullName evidence="2 4">Flagellin</fullName>
    </recommendedName>
</protein>
<evidence type="ECO:0000256" key="1">
    <source>
        <dbReference type="ARBA" id="ARBA00005709"/>
    </source>
</evidence>
<dbReference type="InterPro" id="IPR001029">
    <property type="entry name" value="Flagellin_N"/>
</dbReference>
<dbReference type="Gene3D" id="6.10.10.10">
    <property type="entry name" value="Flagellar export chaperone, C-terminal domain"/>
    <property type="match status" value="1"/>
</dbReference>
<organism evidence="7 8">
    <name type="scientific">Ureibacillus xyleni</name>
    <dbReference type="NCBI Taxonomy" id="614648"/>
    <lineage>
        <taxon>Bacteria</taxon>
        <taxon>Bacillati</taxon>
        <taxon>Bacillota</taxon>
        <taxon>Bacilli</taxon>
        <taxon>Bacillales</taxon>
        <taxon>Caryophanaceae</taxon>
        <taxon>Ureibacillus</taxon>
    </lineage>
</organism>
<feature type="domain" description="Flagellin N-terminal" evidence="5">
    <location>
        <begin position="3"/>
        <end position="138"/>
    </location>
</feature>
<keyword evidence="3 4" id="KW-0975">Bacterial flagellum</keyword>
<comment type="subcellular location">
    <subcellularLocation>
        <location evidence="4">Secreted</location>
    </subcellularLocation>
    <subcellularLocation>
        <location evidence="4">Bacterial flagellum</location>
    </subcellularLocation>
</comment>
<feature type="domain" description="Flagellin C-terminal" evidence="6">
    <location>
        <begin position="496"/>
        <end position="580"/>
    </location>
</feature>
<keyword evidence="7" id="KW-0969">Cilium</keyword>
<dbReference type="GO" id="GO:0009288">
    <property type="term" value="C:bacterial-type flagellum"/>
    <property type="evidence" value="ECO:0007669"/>
    <property type="project" value="UniProtKB-SubCell"/>
</dbReference>
<accession>A0A285RAF0</accession>
<keyword evidence="4" id="KW-0964">Secreted</keyword>
<dbReference type="Pfam" id="PF00700">
    <property type="entry name" value="Flagellin_C"/>
    <property type="match status" value="1"/>
</dbReference>
<evidence type="ECO:0000256" key="4">
    <source>
        <dbReference type="RuleBase" id="RU362073"/>
    </source>
</evidence>
<dbReference type="InterPro" id="IPR042187">
    <property type="entry name" value="Flagellin_C_sub2"/>
</dbReference>
<name>A0A285RAF0_9BACL</name>
<evidence type="ECO:0000313" key="7">
    <source>
        <dbReference type="EMBL" id="SOB91075.1"/>
    </source>
</evidence>
<dbReference type="InterPro" id="IPR001492">
    <property type="entry name" value="Flagellin"/>
</dbReference>
<keyword evidence="8" id="KW-1185">Reference proteome</keyword>
<keyword evidence="7" id="KW-0282">Flagellum</keyword>
<dbReference type="PRINTS" id="PR00207">
    <property type="entry name" value="FLAGELLIN"/>
</dbReference>
<evidence type="ECO:0000259" key="5">
    <source>
        <dbReference type="Pfam" id="PF00669"/>
    </source>
</evidence>
<sequence>MRIQHNILALNTHRNLLLNNTNGNKGLEKLSSGYRINRAGDDAAGLVISEKMRCQIRGLNMSGKNIQDGISLIQTAEGGMNEIHSMLQRVRELSVQSANDTNTSEDRAKLQLEVTSLFDEINSISERTEFNGMKVLRGGGSIDPRGPSGGGTSGPMLTGQALINAQTSFTERLVQSTLEASENMLASDYGLTVSGKTMTLSYITDSSSGMVARVWPSSNPTMEIDNADFFTEGSLWIDEDRIVAHEMVHAVMAASGINMDSMPDWFIEGSAEFLPGAKERLEGSVNILGVQNTINMITSSTKGSHFYSAGYAATIYLDQKLRQSGNSEGLKNLLEYMQSNPSKTFEQAMKDKMNNQSYSLSTFVNDFKANGASVVQNVLTNAGVGAISEITGLDGDGNLVFGSPKTNETIVPDTTNKIDSNGFNYVFKNNTHYTDDMLASILFSNYLPTIDEGGDMKLQLGANEGQNMNITMPTITTDALGLNEVDIEVLPEHSITLLDNAIGALSHERSKLGAIQNRLEHAYENVVNTSENLTAAESRIRDTDMAKEMMNFTKQNILMQAAQSMLSQANQQPQGVLQLLG</sequence>
<dbReference type="GO" id="GO:0005576">
    <property type="term" value="C:extracellular region"/>
    <property type="evidence" value="ECO:0007669"/>
    <property type="project" value="UniProtKB-SubCell"/>
</dbReference>
<dbReference type="PANTHER" id="PTHR42792:SF2">
    <property type="entry name" value="FLAGELLIN"/>
    <property type="match status" value="1"/>
</dbReference>
<reference evidence="8" key="1">
    <citation type="submission" date="2017-08" db="EMBL/GenBank/DDBJ databases">
        <authorList>
            <person name="Varghese N."/>
            <person name="Submissions S."/>
        </authorList>
    </citation>
    <scope>NUCLEOTIDE SEQUENCE [LARGE SCALE GENOMIC DNA]</scope>
    <source>
        <strain evidence="8">JC22</strain>
    </source>
</reference>
<evidence type="ECO:0000256" key="2">
    <source>
        <dbReference type="ARBA" id="ARBA00020110"/>
    </source>
</evidence>
<dbReference type="EMBL" id="OBMQ01000001">
    <property type="protein sequence ID" value="SOB91075.1"/>
    <property type="molecule type" value="Genomic_DNA"/>
</dbReference>
<dbReference type="NCBIfam" id="NF033876">
    <property type="entry name" value="flagella_HExxH"/>
    <property type="match status" value="1"/>
</dbReference>
<evidence type="ECO:0000259" key="6">
    <source>
        <dbReference type="Pfam" id="PF00700"/>
    </source>
</evidence>
<comment type="similarity">
    <text evidence="1 4">Belongs to the bacterial flagellin family.</text>
</comment>
<dbReference type="Gene3D" id="1.20.1330.10">
    <property type="entry name" value="f41 fragment of flagellin, N-terminal domain"/>
    <property type="match status" value="2"/>
</dbReference>
<comment type="function">
    <text evidence="4">Flagellin is the subunit protein which polymerizes to form the filaments of bacterial flagella.</text>
</comment>
<dbReference type="AlphaFoldDB" id="A0A285RAF0"/>